<organism evidence="3 4">
    <name type="scientific">Camellia sinensis var. sinensis</name>
    <name type="common">China tea</name>
    <dbReference type="NCBI Taxonomy" id="542762"/>
    <lineage>
        <taxon>Eukaryota</taxon>
        <taxon>Viridiplantae</taxon>
        <taxon>Streptophyta</taxon>
        <taxon>Embryophyta</taxon>
        <taxon>Tracheophyta</taxon>
        <taxon>Spermatophyta</taxon>
        <taxon>Magnoliopsida</taxon>
        <taxon>eudicotyledons</taxon>
        <taxon>Gunneridae</taxon>
        <taxon>Pentapetalae</taxon>
        <taxon>asterids</taxon>
        <taxon>Ericales</taxon>
        <taxon>Theaceae</taxon>
        <taxon>Camellia</taxon>
    </lineage>
</organism>
<sequence>MSSRRRRISISSIIGPRIAYYNNWLLKGTPKSKSKFLFVPFRSLSNTTKNPTSLPQGCEPKPESLPKQPCNLGSNHLHSTLISFNRMLRMRPLPPISQFDKALGSILKMGHYATALSLIHKKLQQLHGIQVDFYTFNIAINCYCHLNRVDFGLSLLGTLFKRGYTPNVTTFNTLLNELILADKTPEAVELFKKLMRMREIEPDVVMYGTIINGLCRTGNTIRAVSLLRIMEEGSCKPNTAVYTTIIDSLCKDRMVDDALKLFSKMDEKVIFPNVVTYTSLIHGLRNFCRWKEATRMFREMLDSGIAPDVHTYNVLLDACTKEGKMK</sequence>
<feature type="repeat" description="PPR" evidence="2">
    <location>
        <begin position="167"/>
        <end position="202"/>
    </location>
</feature>
<dbReference type="Pfam" id="PF13041">
    <property type="entry name" value="PPR_2"/>
    <property type="match status" value="2"/>
</dbReference>
<dbReference type="PANTHER" id="PTHR45613">
    <property type="entry name" value="PENTATRICOPEPTIDE REPEAT-CONTAINING PROTEIN"/>
    <property type="match status" value="1"/>
</dbReference>
<evidence type="ECO:0008006" key="5">
    <source>
        <dbReference type="Google" id="ProtNLM"/>
    </source>
</evidence>
<evidence type="ECO:0000313" key="4">
    <source>
        <dbReference type="Proteomes" id="UP000306102"/>
    </source>
</evidence>
<protein>
    <recommendedName>
        <fullName evidence="5">Pentacotripeptide-repeat region of PRORP domain-containing protein</fullName>
    </recommendedName>
</protein>
<feature type="repeat" description="PPR" evidence="2">
    <location>
        <begin position="238"/>
        <end position="272"/>
    </location>
</feature>
<dbReference type="NCBIfam" id="TIGR00756">
    <property type="entry name" value="PPR"/>
    <property type="match status" value="5"/>
</dbReference>
<accession>A0A4S4EJN1</accession>
<evidence type="ECO:0000313" key="3">
    <source>
        <dbReference type="EMBL" id="THG16771.1"/>
    </source>
</evidence>
<keyword evidence="4" id="KW-1185">Reference proteome</keyword>
<evidence type="ECO:0000256" key="1">
    <source>
        <dbReference type="ARBA" id="ARBA00022737"/>
    </source>
</evidence>
<dbReference type="Pfam" id="PF12854">
    <property type="entry name" value="PPR_1"/>
    <property type="match status" value="1"/>
</dbReference>
<feature type="repeat" description="PPR" evidence="2">
    <location>
        <begin position="203"/>
        <end position="237"/>
    </location>
</feature>
<keyword evidence="1" id="KW-0677">Repeat</keyword>
<feature type="repeat" description="PPR" evidence="2">
    <location>
        <begin position="273"/>
        <end position="307"/>
    </location>
</feature>
<dbReference type="PROSITE" id="PS51375">
    <property type="entry name" value="PPR"/>
    <property type="match status" value="5"/>
</dbReference>
<reference evidence="3 4" key="1">
    <citation type="journal article" date="2018" name="Proc. Natl. Acad. Sci. U.S.A.">
        <title>Draft genome sequence of Camellia sinensis var. sinensis provides insights into the evolution of the tea genome and tea quality.</title>
        <authorList>
            <person name="Wei C."/>
            <person name="Yang H."/>
            <person name="Wang S."/>
            <person name="Zhao J."/>
            <person name="Liu C."/>
            <person name="Gao L."/>
            <person name="Xia E."/>
            <person name="Lu Y."/>
            <person name="Tai Y."/>
            <person name="She G."/>
            <person name="Sun J."/>
            <person name="Cao H."/>
            <person name="Tong W."/>
            <person name="Gao Q."/>
            <person name="Li Y."/>
            <person name="Deng W."/>
            <person name="Jiang X."/>
            <person name="Wang W."/>
            <person name="Chen Q."/>
            <person name="Zhang S."/>
            <person name="Li H."/>
            <person name="Wu J."/>
            <person name="Wang P."/>
            <person name="Li P."/>
            <person name="Shi C."/>
            <person name="Zheng F."/>
            <person name="Jian J."/>
            <person name="Huang B."/>
            <person name="Shan D."/>
            <person name="Shi M."/>
            <person name="Fang C."/>
            <person name="Yue Y."/>
            <person name="Li F."/>
            <person name="Li D."/>
            <person name="Wei S."/>
            <person name="Han B."/>
            <person name="Jiang C."/>
            <person name="Yin Y."/>
            <person name="Xia T."/>
            <person name="Zhang Z."/>
            <person name="Bennetzen J.L."/>
            <person name="Zhao S."/>
            <person name="Wan X."/>
        </authorList>
    </citation>
    <scope>NUCLEOTIDE SEQUENCE [LARGE SCALE GENOMIC DNA]</scope>
    <source>
        <strain evidence="4">cv. Shuchazao</strain>
        <tissue evidence="3">Leaf</tissue>
    </source>
</reference>
<comment type="caution">
    <text evidence="3">The sequence shown here is derived from an EMBL/GenBank/DDBJ whole genome shotgun (WGS) entry which is preliminary data.</text>
</comment>
<feature type="repeat" description="PPR" evidence="2">
    <location>
        <begin position="132"/>
        <end position="166"/>
    </location>
</feature>
<dbReference type="AlphaFoldDB" id="A0A4S4EJN1"/>
<dbReference type="InterPro" id="IPR011990">
    <property type="entry name" value="TPR-like_helical_dom_sf"/>
</dbReference>
<evidence type="ECO:0000256" key="2">
    <source>
        <dbReference type="PROSITE-ProRule" id="PRU00708"/>
    </source>
</evidence>
<dbReference type="EMBL" id="SDRB02003857">
    <property type="protein sequence ID" value="THG16771.1"/>
    <property type="molecule type" value="Genomic_DNA"/>
</dbReference>
<dbReference type="Gene3D" id="1.25.40.10">
    <property type="entry name" value="Tetratricopeptide repeat domain"/>
    <property type="match status" value="2"/>
</dbReference>
<dbReference type="Proteomes" id="UP000306102">
    <property type="component" value="Unassembled WGS sequence"/>
</dbReference>
<name>A0A4S4EJN1_CAMSN</name>
<gene>
    <name evidence="3" type="ORF">TEA_026998</name>
</gene>
<dbReference type="Pfam" id="PF01535">
    <property type="entry name" value="PPR"/>
    <property type="match status" value="1"/>
</dbReference>
<proteinExistence type="predicted"/>
<dbReference type="InterPro" id="IPR002885">
    <property type="entry name" value="PPR_rpt"/>
</dbReference>
<dbReference type="PANTHER" id="PTHR45613:SF207">
    <property type="entry name" value="OS08G0300700 PROTEIN"/>
    <property type="match status" value="1"/>
</dbReference>